<dbReference type="Proteomes" id="UP000029500">
    <property type="component" value="Chromosome"/>
</dbReference>
<dbReference type="EMBL" id="CP009287">
    <property type="protein sequence ID" value="AIQ71336.1"/>
    <property type="molecule type" value="Genomic_DNA"/>
</dbReference>
<name>A0A089MBY9_9BACL</name>
<dbReference type="Pfam" id="PF05400">
    <property type="entry name" value="FliT"/>
    <property type="match status" value="1"/>
</dbReference>
<evidence type="ECO:0000313" key="9">
    <source>
        <dbReference type="Proteomes" id="UP000029500"/>
    </source>
</evidence>
<comment type="function">
    <text evidence="5">May act as an export chaperone for the filament capping protein FliD.</text>
</comment>
<dbReference type="RefSeq" id="WP_025707321.1">
    <property type="nucleotide sequence ID" value="NZ_CP009287.1"/>
</dbReference>
<keyword evidence="2" id="KW-0963">Cytoplasm</keyword>
<gene>
    <name evidence="8" type="ORF">PGRAT_29945</name>
</gene>
<dbReference type="KEGG" id="pgm:PGRAT_29945"/>
<proteinExistence type="inferred from homology"/>
<keyword evidence="9" id="KW-1185">Reference proteome</keyword>
<comment type="subcellular location">
    <subcellularLocation>
        <location evidence="1">Cytoplasm</location>
        <location evidence="1">Cytosol</location>
    </subcellularLocation>
</comment>
<evidence type="ECO:0000256" key="5">
    <source>
        <dbReference type="ARBA" id="ARBA00093765"/>
    </source>
</evidence>
<evidence type="ECO:0000256" key="4">
    <source>
        <dbReference type="ARBA" id="ARBA00023186"/>
    </source>
</evidence>
<evidence type="ECO:0000256" key="1">
    <source>
        <dbReference type="ARBA" id="ARBA00004514"/>
    </source>
</evidence>
<dbReference type="AlphaFoldDB" id="A0A089MBY9"/>
<organism evidence="8 9">
    <name type="scientific">Paenibacillus graminis</name>
    <dbReference type="NCBI Taxonomy" id="189425"/>
    <lineage>
        <taxon>Bacteria</taxon>
        <taxon>Bacillati</taxon>
        <taxon>Bacillota</taxon>
        <taxon>Bacilli</taxon>
        <taxon>Bacillales</taxon>
        <taxon>Paenibacillaceae</taxon>
        <taxon>Paenibacillus</taxon>
    </lineage>
</organism>
<reference evidence="8 9" key="1">
    <citation type="submission" date="2014-08" db="EMBL/GenBank/DDBJ databases">
        <title>Comparative genomics of the Paenibacillus odorifer group.</title>
        <authorList>
            <person name="den Bakker H.C."/>
            <person name="Tsai Y.-C."/>
            <person name="Martin N."/>
            <person name="Korlach J."/>
            <person name="Wiedmann M."/>
        </authorList>
    </citation>
    <scope>NUCLEOTIDE SEQUENCE [LARGE SCALE GENOMIC DNA]</scope>
    <source>
        <strain evidence="8 9">DSM 15220</strain>
    </source>
</reference>
<evidence type="ECO:0000256" key="3">
    <source>
        <dbReference type="ARBA" id="ARBA00022795"/>
    </source>
</evidence>
<protein>
    <recommendedName>
        <fullName evidence="7">Flagellar protein FliT</fullName>
    </recommendedName>
</protein>
<dbReference type="STRING" id="189425.PGRAT_29945"/>
<evidence type="ECO:0000256" key="7">
    <source>
        <dbReference type="ARBA" id="ARBA00093797"/>
    </source>
</evidence>
<dbReference type="OrthoDB" id="2631472at2"/>
<evidence type="ECO:0000256" key="2">
    <source>
        <dbReference type="ARBA" id="ARBA00022490"/>
    </source>
</evidence>
<accession>A0A089MBY9</accession>
<dbReference type="HOGENOM" id="CLU_170311_0_0_9"/>
<comment type="similarity">
    <text evidence="6">Belongs to the bacillales FliT family.</text>
</comment>
<keyword evidence="4" id="KW-0143">Chaperone</keyword>
<evidence type="ECO:0000256" key="6">
    <source>
        <dbReference type="ARBA" id="ARBA00093785"/>
    </source>
</evidence>
<sequence length="114" mass="13387">MEDKHFQLLFTELQRISAQAISDISAMDTDELVSFVERREEIVSAMKPYLSLISSNDKQIIEQMLKDEQVIVDRMYELKNEAGEWLQNLSTVRVQQNAYKQSFSIDSLFIDHRK</sequence>
<keyword evidence="3" id="KW-1005">Bacterial flagellum biogenesis</keyword>
<evidence type="ECO:0000313" key="8">
    <source>
        <dbReference type="EMBL" id="AIQ71336.1"/>
    </source>
</evidence>
<dbReference type="InterPro" id="IPR008622">
    <property type="entry name" value="FliT"/>
</dbReference>